<reference evidence="1 2" key="1">
    <citation type="submission" date="2016-10" db="EMBL/GenBank/DDBJ databases">
        <authorList>
            <person name="de Groot N.N."/>
        </authorList>
    </citation>
    <scope>NUCLEOTIDE SEQUENCE [LARGE SCALE GENOMIC DNA]</scope>
    <source>
        <strain evidence="1 2">DSM 19033</strain>
    </source>
</reference>
<sequence length="54" mass="5837">MKTNNPYHRRAFLKTLSYGLGTLALSPALNSLAFCSARPTRKLVIALVGLGGYI</sequence>
<keyword evidence="2" id="KW-1185">Reference proteome</keyword>
<dbReference type="EMBL" id="FNRA01000014">
    <property type="protein sequence ID" value="SEB18189.1"/>
    <property type="molecule type" value="Genomic_DNA"/>
</dbReference>
<dbReference type="AlphaFoldDB" id="A0A1H4H8S7"/>
<evidence type="ECO:0000313" key="1">
    <source>
        <dbReference type="EMBL" id="SEB18189.1"/>
    </source>
</evidence>
<organism evidence="1 2">
    <name type="scientific">Pedobacter hartonius</name>
    <dbReference type="NCBI Taxonomy" id="425514"/>
    <lineage>
        <taxon>Bacteria</taxon>
        <taxon>Pseudomonadati</taxon>
        <taxon>Bacteroidota</taxon>
        <taxon>Sphingobacteriia</taxon>
        <taxon>Sphingobacteriales</taxon>
        <taxon>Sphingobacteriaceae</taxon>
        <taxon>Pedobacter</taxon>
    </lineage>
</organism>
<dbReference type="RefSeq" id="WP_175470657.1">
    <property type="nucleotide sequence ID" value="NZ_FNRA01000014.1"/>
</dbReference>
<accession>A0A1H4H8S7</accession>
<dbReference type="InterPro" id="IPR006311">
    <property type="entry name" value="TAT_signal"/>
</dbReference>
<dbReference type="STRING" id="425514.SAMN05443550_11473"/>
<gene>
    <name evidence="1" type="ORF">SAMN05443550_11473</name>
</gene>
<dbReference type="Proteomes" id="UP000198850">
    <property type="component" value="Unassembled WGS sequence"/>
</dbReference>
<proteinExistence type="predicted"/>
<evidence type="ECO:0008006" key="3">
    <source>
        <dbReference type="Google" id="ProtNLM"/>
    </source>
</evidence>
<evidence type="ECO:0000313" key="2">
    <source>
        <dbReference type="Proteomes" id="UP000198850"/>
    </source>
</evidence>
<protein>
    <recommendedName>
        <fullName evidence="3">Tat (Twin-arginine translocation) pathway signal sequence</fullName>
    </recommendedName>
</protein>
<dbReference type="PROSITE" id="PS51318">
    <property type="entry name" value="TAT"/>
    <property type="match status" value="1"/>
</dbReference>
<name>A0A1H4H8S7_9SPHI</name>